<protein>
    <submittedName>
        <fullName evidence="4">CRIB domain-containing protein</fullName>
    </submittedName>
</protein>
<feature type="compositionally biased region" description="Polar residues" evidence="1">
    <location>
        <begin position="595"/>
        <end position="605"/>
    </location>
</feature>
<dbReference type="WBParaSite" id="MBELARI_LOCUS11167">
    <property type="protein sequence ID" value="MBELARI_LOCUS11167"/>
    <property type="gene ID" value="MBELARI_LOCUS11167"/>
</dbReference>
<evidence type="ECO:0000259" key="2">
    <source>
        <dbReference type="PROSITE" id="PS50108"/>
    </source>
</evidence>
<feature type="region of interest" description="Disordered" evidence="1">
    <location>
        <begin position="359"/>
        <end position="437"/>
    </location>
</feature>
<evidence type="ECO:0000313" key="4">
    <source>
        <dbReference type="WBParaSite" id="MBELARI_LOCUS11167"/>
    </source>
</evidence>
<accession>A0AAF3EB65</accession>
<dbReference type="InterPro" id="IPR000095">
    <property type="entry name" value="CRIB_dom"/>
</dbReference>
<sequence>MMARRRDGPLTSNDISLPQDFRHLQHVGVNSSRDEIVDVMLPLPKASASRYQASPRNRYAQSPQKSASPVFVEGRSREVAVDVPNSSQESETCYEKPRHSNSSLESAKNAAPRSPRMGVNSKASKKPSSSEETPIFASDYHARNARNIQMGLDGVLYQNVPEASFGPYNNINALGIEAQKAQPPPLPPKKEKKWTMQQDEVIVVLREGPDSFDMEPVPQKGREPSVQINIQPAKIRPPSVAQNMERPGFLGMGMGLGMGMTLGLGLDDPIPIDTPPNSYTPHAPPTQEFTLPAPPPQSAKPTVLTRSLSSEPPPQNAPIYEPTQTQRKNMKSWTKGFLGSQKKKREKALTVWNNEQILDETPSLPVAAPRTSTKTTPAPLPPSLPDIPKKVPPPRPPPPAQSLKPNLISKKNVERQAEEPAAVRVRAPAPAPAPAPVPAAVRAPLAKETVPIGPASAQIDQKPRGVYTKRSEIKLQRVRSLQDDFGGHADDDEEFSDEDFYANHQQHSRNLQEPAGGGEHLIEPDEAPSFPIPAPARPLYLAERTQLQDKTIKQLQEQLSIRKDRQKSHDAELKQIAAELPSFDDEERDEDEETLISQPPGQYSNPLPLPGARVSPGVVHRSRSSQSNSSITLGPPPELPFPGPMQKASPGHSSEMHILTELDDMLETYEEEHQGNQVVTTGSSIYNSDMQYIHHATRKETTEISQKEINPIVDPIMQQVFNNSKINAPTVENFDLLKQVGEYPAGAIGENVSDDEKQKLAPQSSKKTEKKKEAQSQRKSSPNDYALYLNVNNDEQRETQEPKVQSLDKRPLMKPIPKPRRTRAPEIQETPSQSIPFSNLEDSTKPFTIRL</sequence>
<dbReference type="Proteomes" id="UP000887575">
    <property type="component" value="Unassembled WGS sequence"/>
</dbReference>
<feature type="region of interest" description="Disordered" evidence="1">
    <location>
        <begin position="274"/>
        <end position="329"/>
    </location>
</feature>
<reference evidence="4" key="1">
    <citation type="submission" date="2024-02" db="UniProtKB">
        <authorList>
            <consortium name="WormBaseParasite"/>
        </authorList>
    </citation>
    <scope>IDENTIFICATION</scope>
</reference>
<feature type="compositionally biased region" description="Polar residues" evidence="1">
    <location>
        <begin position="829"/>
        <end position="841"/>
    </location>
</feature>
<proteinExistence type="predicted"/>
<name>A0AAF3EB65_9BILA</name>
<feature type="compositionally biased region" description="Acidic residues" evidence="1">
    <location>
        <begin position="582"/>
        <end position="594"/>
    </location>
</feature>
<feature type="compositionally biased region" description="Pro residues" evidence="1">
    <location>
        <begin position="378"/>
        <end position="400"/>
    </location>
</feature>
<dbReference type="PROSITE" id="PS50108">
    <property type="entry name" value="CRIB"/>
    <property type="match status" value="1"/>
</dbReference>
<feature type="region of interest" description="Disordered" evidence="1">
    <location>
        <begin position="556"/>
        <end position="653"/>
    </location>
</feature>
<feature type="compositionally biased region" description="Pro residues" evidence="1">
    <location>
        <begin position="634"/>
        <end position="643"/>
    </location>
</feature>
<feature type="region of interest" description="Disordered" evidence="1">
    <location>
        <begin position="484"/>
        <end position="538"/>
    </location>
</feature>
<feature type="compositionally biased region" description="Basic and acidic residues" evidence="1">
    <location>
        <begin position="794"/>
        <end position="811"/>
    </location>
</feature>
<organism evidence="3 4">
    <name type="scientific">Mesorhabditis belari</name>
    <dbReference type="NCBI Taxonomy" id="2138241"/>
    <lineage>
        <taxon>Eukaryota</taxon>
        <taxon>Metazoa</taxon>
        <taxon>Ecdysozoa</taxon>
        <taxon>Nematoda</taxon>
        <taxon>Chromadorea</taxon>
        <taxon>Rhabditida</taxon>
        <taxon>Rhabditina</taxon>
        <taxon>Rhabditomorpha</taxon>
        <taxon>Rhabditoidea</taxon>
        <taxon>Rhabditidae</taxon>
        <taxon>Mesorhabditinae</taxon>
        <taxon>Mesorhabditis</taxon>
    </lineage>
</organism>
<dbReference type="AlphaFoldDB" id="A0AAF3EB65"/>
<feature type="compositionally biased region" description="Basic and acidic residues" evidence="1">
    <location>
        <begin position="766"/>
        <end position="776"/>
    </location>
</feature>
<feature type="domain" description="CRIB" evidence="2">
    <location>
        <begin position="15"/>
        <end position="28"/>
    </location>
</feature>
<feature type="region of interest" description="Disordered" evidence="1">
    <location>
        <begin position="748"/>
        <end position="851"/>
    </location>
</feature>
<feature type="compositionally biased region" description="Acidic residues" evidence="1">
    <location>
        <begin position="490"/>
        <end position="500"/>
    </location>
</feature>
<feature type="compositionally biased region" description="Basic and acidic residues" evidence="1">
    <location>
        <begin position="560"/>
        <end position="573"/>
    </location>
</feature>
<keyword evidence="3" id="KW-1185">Reference proteome</keyword>
<evidence type="ECO:0000313" key="3">
    <source>
        <dbReference type="Proteomes" id="UP000887575"/>
    </source>
</evidence>
<evidence type="ECO:0000256" key="1">
    <source>
        <dbReference type="SAM" id="MobiDB-lite"/>
    </source>
</evidence>
<feature type="compositionally biased region" description="Polar residues" evidence="1">
    <location>
        <begin position="49"/>
        <end position="67"/>
    </location>
</feature>
<feature type="region of interest" description="Disordered" evidence="1">
    <location>
        <begin position="49"/>
        <end position="134"/>
    </location>
</feature>